<sequence>MSRSVRDTPECVPMLRNLSTPPPPRVSSASPSSAHGRRPPATRKENASRPSSATTQEERRPRQNHQRSLSCLRQSARFEVVVAASGLLDSDAHKQQQQHRLERRLESRCVDASSKYYTSSPRRHRDRNVRDGRESPYRRGLSKLALLPQHATTRSQHAAVEELYKAAAAAVVAREAYLEKVVDDSVSGTVDATAAARDIRERTVLAVEAILDWRRSLVNADRTSPEAKLLPAFMWEGQNYLLRLAAGDDTEQLMGASAALVAAIKGEFGGSSEPPRARNPLLLDADLDALEAASPTNEISFSGSTTDQLDRVRHRRVARAIVAEERAVRADGLRAELTGRLALTESEAMRARPPDVDARDLDMLAIQARPRLPVVATLACLHLLLHQKLARTPGRGLPPMDKLLARPLRHTLLKGPRRIAAQLAAFDPAVPVPRDVLHLVWPVLTAEKFTIDEVRACSTTVARLHEWMQALVVLHSTKAPRTMEDVASPTPKRQRTDASFPGVDPRVVEIYGGHHRNRVAEAMHTMCTMDGTAFAFAAEDDEDRDDEDDKNAASGGSVKRSLVGARDDEARSKLEGLCNDLASLKSEVLALHQRSVSPKTEVNSSETHHRDVDHNRRVLLYHDVAYELPGTATPLRFSAYAVVTERETTMSCCNGPLKRPASIMAEYLLLSASTAEAAWQPRALPGAEVDRLTGYLPSDLASMTNTADRALALKPIFNSLAADSSSMQQKLVVLANRERRSLHFSQRVVNGVCLDVSVRLPLGGDDKDEIEQDVSVAADSYHRLDDELRMHVRVSPAVTELDPSDVLSLDLRADAIELLLLHQAGLYERAHLRWKALRTVADWIVSRLTFESRRPRTRQSRVVTTRDVALHERLDVDGTIPLTPSLARVVTPVTATLELELSPDLGGVELRLVNSDPTSPATDGARIASLVLGVDEIRALCCRRDDGLDDQPTGSALALLRERVTVDIEDQRARLHIDRVVYQEVRRISGKSATVQALAVGKDLVFRAVLVAPPPSCRNDGDEAPSNTAPQRPLFVQRFLPLSSSSCSVATDSSLNFDLTKVVTEADARLLVASEHPEHKPLLLWARNRHELARYLAAKLKLVELRAKTSDQPGSSSVPQPRYLLETTLVRESHLVSIGVDGSGRRALIGSLTIDDGTTLEQLRRLIALELDDEDVPSHYRFLYQRAPCARRQEPYRLAINCRPVVVLLTRKHPAMHATAAWSGDEQPQQQQPGGDEGREEDEKLKRKKKKKKKKNVVEPTKAKRRSERPTFRRRRLFSKIRDAFVRTSTRVLPTGPLGSDEAAPPRSLPQLVDPETPSTLQTVAVPLGTTAKVVQGSNVVEFDDDVGQLGVFDSDVLRIGNRLGADWSLADVSCAQGKTVALTTAYDHELATTTTTTTTTHKCTDVFPPDLPRSQTQHKKKTPDFDPDTLILADPQDPGAAEREIQKPAAVDIPLGARFAELTVYKLVPKALDMRPGWRVEFDNGGVEYHPGDFAESRESAVNFRVPLRYATLERLARDAGSLAAQQTHMQRVHFFEAVSVDRLIDEIFRLLCSWYPQSEEVDGAKWAKFARDNDLVPDVSNPVRAAQVDIAFKRQLATEADGKPAKGGRLNRPRLKEALIELAFVKYPRPPRANHHHHHHRRRAGSPRNKQKRHVAMDLEGVLEEDVNEEERHESLQRLLLDRVVMIPEISRRAWREAKVLAMLAEGRRQSAATRVQASHRGRWQHAAFRGILRAATAIETFARAFLSRKHYRLQRAAMRAGFVFRRRCGAAYRVQAMWRNYTVGRDYRERARIAREEYGARLAERRAVQHERATAVRDSVVFRRVKRVSGWLVKMCIRRLETSRAAATTNFGLKLEVYVPQTQETFTFKMTDEEVRASLELVLGLDGLSGSEILEPGALARIADRLLVRVISKRPIVIFTRRGHSERGTQVLRRGLVVSGEAFVITVFHSEDEVVFHAYSGKTCETLRTSVTTKYLEEWIMADAAAQEEAAAVERRRRVADARKLVRLAESGVSVAPAELDAAKKFIEGEETTTAEAQKTDRASQQQARGSSSADDSPPQVSADDDDDDDEDAATPDDDGEQGPTKIIIINDGKKQREGPLSMLAAEHLPELLKWLMARLRVIWYQRLGIRAQRRRRLVLEYEMDEVKQERAALAIQGMWKIRRSLARLRRMIRANWEKRYDVGSGQYYYVDLRTEEMFWNKPALLGSEDLQLAPDEWRQKVDDENGNVYYFNPATGQSSWLSVDEAARTMQRVYRKKQAADFGQPRFEDLVRALRMQREVEDKYASTPERLSSMVNYALLLHTQRFDTHNARKLYKDAMRVSPENPVLLRAYAIFMLLTLEAPRQVIFQKTRDMFKNAELRDPGRVRFKLAEETMFHWAVISQRDHPLALLDYALVLQTVARDFDRAERFYHRAIGALKPGDKARRNCVENFETFERERLPGGLYTSPNPSGAVLRNSRLAEEKPEWGEYARMLHTNPSKPNATYYFWLNNLTARGTWDEPDWTAVREKRVERSEFVREKQGWREYYDPRLATTFFYHPTEIKLSVLDPTLAEDISTSPTFAVAPYDDARDVRALVTTGEPR</sequence>
<dbReference type="GO" id="GO:0051295">
    <property type="term" value="P:establishment of meiotic spindle localization"/>
    <property type="evidence" value="ECO:0007669"/>
    <property type="project" value="TreeGrafter"/>
</dbReference>
<protein>
    <recommendedName>
        <fullName evidence="5">WW domain-containing protein</fullName>
    </recommendedName>
</protein>
<dbReference type="Gene3D" id="2.20.70.10">
    <property type="match status" value="1"/>
</dbReference>
<proteinExistence type="predicted"/>
<feature type="region of interest" description="Disordered" evidence="4">
    <location>
        <begin position="1406"/>
        <end position="1430"/>
    </location>
</feature>
<keyword evidence="7" id="KW-1185">Reference proteome</keyword>
<evidence type="ECO:0000256" key="3">
    <source>
        <dbReference type="ARBA" id="ARBA00022860"/>
    </source>
</evidence>
<dbReference type="GO" id="GO:0005516">
    <property type="term" value="F:calmodulin binding"/>
    <property type="evidence" value="ECO:0007669"/>
    <property type="project" value="UniProtKB-KW"/>
</dbReference>
<dbReference type="GO" id="GO:0005737">
    <property type="term" value="C:cytoplasm"/>
    <property type="evidence" value="ECO:0007669"/>
    <property type="project" value="UniProtKB-SubCell"/>
</dbReference>
<feature type="compositionally biased region" description="Acidic residues" evidence="4">
    <location>
        <begin position="2066"/>
        <end position="2084"/>
    </location>
</feature>
<dbReference type="Gene3D" id="1.20.920.20">
    <property type="match status" value="1"/>
</dbReference>
<evidence type="ECO:0000313" key="7">
    <source>
        <dbReference type="Proteomes" id="UP001230188"/>
    </source>
</evidence>
<dbReference type="PANTHER" id="PTHR22706:SF1">
    <property type="entry name" value="ASSEMBLY FACTOR FOR SPINDLE MICROTUBULES"/>
    <property type="match status" value="1"/>
</dbReference>
<feature type="region of interest" description="Disordered" evidence="4">
    <location>
        <begin position="1292"/>
        <end position="1315"/>
    </location>
</feature>
<feature type="region of interest" description="Disordered" evidence="4">
    <location>
        <begin position="113"/>
        <end position="136"/>
    </location>
</feature>
<feature type="region of interest" description="Disordered" evidence="4">
    <location>
        <begin position="2034"/>
        <end position="2095"/>
    </location>
</feature>
<dbReference type="Pfam" id="PF00397">
    <property type="entry name" value="WW"/>
    <property type="match status" value="1"/>
</dbReference>
<feature type="region of interest" description="Disordered" evidence="4">
    <location>
        <begin position="1632"/>
        <end position="1654"/>
    </location>
</feature>
<feature type="domain" description="WW" evidence="5">
    <location>
        <begin position="2174"/>
        <end position="2208"/>
    </location>
</feature>
<dbReference type="PROSITE" id="PS50020">
    <property type="entry name" value="WW_DOMAIN_2"/>
    <property type="match status" value="2"/>
</dbReference>
<evidence type="ECO:0000313" key="6">
    <source>
        <dbReference type="EMBL" id="KAJ8599289.1"/>
    </source>
</evidence>
<feature type="domain" description="WW" evidence="5">
    <location>
        <begin position="2215"/>
        <end position="2244"/>
    </location>
</feature>
<dbReference type="SMART" id="SM00456">
    <property type="entry name" value="WW"/>
    <property type="match status" value="3"/>
</dbReference>
<keyword evidence="3" id="KW-0112">Calmodulin-binding</keyword>
<feature type="compositionally biased region" description="Basic residues" evidence="4">
    <location>
        <begin position="1263"/>
        <end position="1273"/>
    </location>
</feature>
<dbReference type="InterPro" id="IPR051185">
    <property type="entry name" value="ASPM"/>
</dbReference>
<dbReference type="GO" id="GO:0007051">
    <property type="term" value="P:spindle organization"/>
    <property type="evidence" value="ECO:0007669"/>
    <property type="project" value="TreeGrafter"/>
</dbReference>
<evidence type="ECO:0000259" key="5">
    <source>
        <dbReference type="PROSITE" id="PS50020"/>
    </source>
</evidence>
<keyword evidence="2" id="KW-0963">Cytoplasm</keyword>
<feature type="region of interest" description="Disordered" evidence="4">
    <location>
        <begin position="540"/>
        <end position="564"/>
    </location>
</feature>
<dbReference type="GO" id="GO:0000922">
    <property type="term" value="C:spindle pole"/>
    <property type="evidence" value="ECO:0007669"/>
    <property type="project" value="TreeGrafter"/>
</dbReference>
<gene>
    <name evidence="6" type="ORF">CTAYLR_006783</name>
</gene>
<feature type="compositionally biased region" description="Low complexity" evidence="4">
    <location>
        <begin position="2046"/>
        <end position="2065"/>
    </location>
</feature>
<evidence type="ECO:0000256" key="2">
    <source>
        <dbReference type="ARBA" id="ARBA00022490"/>
    </source>
</evidence>
<dbReference type="GO" id="GO:0000278">
    <property type="term" value="P:mitotic cell cycle"/>
    <property type="evidence" value="ECO:0007669"/>
    <property type="project" value="TreeGrafter"/>
</dbReference>
<organism evidence="6 7">
    <name type="scientific">Chrysophaeum taylorii</name>
    <dbReference type="NCBI Taxonomy" id="2483200"/>
    <lineage>
        <taxon>Eukaryota</taxon>
        <taxon>Sar</taxon>
        <taxon>Stramenopiles</taxon>
        <taxon>Ochrophyta</taxon>
        <taxon>Pelagophyceae</taxon>
        <taxon>Pelagomonadales</taxon>
        <taxon>Pelagomonadaceae</taxon>
        <taxon>Chrysophaeum</taxon>
    </lineage>
</organism>
<feature type="compositionally biased region" description="Low complexity" evidence="4">
    <location>
        <begin position="1224"/>
        <end position="1234"/>
    </location>
</feature>
<name>A0AAD7U7L8_9STRA</name>
<dbReference type="EMBL" id="JAQMWT010000574">
    <property type="protein sequence ID" value="KAJ8599289.1"/>
    <property type="molecule type" value="Genomic_DNA"/>
</dbReference>
<dbReference type="CDD" id="cd00201">
    <property type="entry name" value="WW"/>
    <property type="match status" value="2"/>
</dbReference>
<evidence type="ECO:0000256" key="1">
    <source>
        <dbReference type="ARBA" id="ARBA00004496"/>
    </source>
</evidence>
<dbReference type="InterPro" id="IPR001202">
    <property type="entry name" value="WW_dom"/>
</dbReference>
<feature type="compositionally biased region" description="Basic residues" evidence="4">
    <location>
        <begin position="1246"/>
        <end position="1255"/>
    </location>
</feature>
<comment type="subcellular location">
    <subcellularLocation>
        <location evidence="1">Cytoplasm</location>
    </subcellularLocation>
</comment>
<dbReference type="PANTHER" id="PTHR22706">
    <property type="entry name" value="ASSEMBLY FACTOR FOR SPINDLE MICROTUBULES"/>
    <property type="match status" value="1"/>
</dbReference>
<feature type="region of interest" description="Disordered" evidence="4">
    <location>
        <begin position="1218"/>
        <end position="1273"/>
    </location>
</feature>
<feature type="compositionally biased region" description="Acidic residues" evidence="4">
    <location>
        <begin position="540"/>
        <end position="549"/>
    </location>
</feature>
<accession>A0AAD7U7L8</accession>
<dbReference type="PROSITE" id="PS50096">
    <property type="entry name" value="IQ"/>
    <property type="match status" value="3"/>
</dbReference>
<dbReference type="Proteomes" id="UP001230188">
    <property type="component" value="Unassembled WGS sequence"/>
</dbReference>
<reference evidence="6" key="1">
    <citation type="submission" date="2023-01" db="EMBL/GenBank/DDBJ databases">
        <title>Metagenome sequencing of chrysophaentin producing Chrysophaeum taylorii.</title>
        <authorList>
            <person name="Davison J."/>
            <person name="Bewley C."/>
        </authorList>
    </citation>
    <scope>NUCLEOTIDE SEQUENCE</scope>
    <source>
        <strain evidence="6">NIES-1699</strain>
    </source>
</reference>
<evidence type="ECO:0000256" key="4">
    <source>
        <dbReference type="SAM" id="MobiDB-lite"/>
    </source>
</evidence>
<feature type="compositionally biased region" description="Basic residues" evidence="4">
    <location>
        <begin position="1634"/>
        <end position="1654"/>
    </location>
</feature>
<comment type="caution">
    <text evidence="6">The sequence shown here is derived from an EMBL/GenBank/DDBJ whole genome shotgun (WGS) entry which is preliminary data.</text>
</comment>
<feature type="region of interest" description="Disordered" evidence="4">
    <location>
        <begin position="1"/>
        <end position="70"/>
    </location>
</feature>